<protein>
    <submittedName>
        <fullName evidence="1">Uncharacterized protein</fullName>
    </submittedName>
</protein>
<dbReference type="OMA" id="HQWPESE"/>
<proteinExistence type="predicted"/>
<dbReference type="PhylomeDB" id="A0A068U1M3"/>
<sequence>MMMMNSGGCIAAGCIDAQSPVKLSPAKLQQWAEADREFLRAICMNKGSPSCSSPMAAPNNNINVGRQRYLRSYKFSKKETFAQRTKKLWLKVKHDSKVDSDHHHQEGSAAGRPACSGLIYIFRFYFVCMAEVDVA</sequence>
<dbReference type="AlphaFoldDB" id="A0A068U1M3"/>
<evidence type="ECO:0000313" key="1">
    <source>
        <dbReference type="EMBL" id="CDP02421.1"/>
    </source>
</evidence>
<dbReference type="OrthoDB" id="1928091at2759"/>
<reference evidence="2" key="1">
    <citation type="journal article" date="2014" name="Science">
        <title>The coffee genome provides insight into the convergent evolution of caffeine biosynthesis.</title>
        <authorList>
            <person name="Denoeud F."/>
            <person name="Carretero-Paulet L."/>
            <person name="Dereeper A."/>
            <person name="Droc G."/>
            <person name="Guyot R."/>
            <person name="Pietrella M."/>
            <person name="Zheng C."/>
            <person name="Alberti A."/>
            <person name="Anthony F."/>
            <person name="Aprea G."/>
            <person name="Aury J.M."/>
            <person name="Bento P."/>
            <person name="Bernard M."/>
            <person name="Bocs S."/>
            <person name="Campa C."/>
            <person name="Cenci A."/>
            <person name="Combes M.C."/>
            <person name="Crouzillat D."/>
            <person name="Da Silva C."/>
            <person name="Daddiego L."/>
            <person name="De Bellis F."/>
            <person name="Dussert S."/>
            <person name="Garsmeur O."/>
            <person name="Gayraud T."/>
            <person name="Guignon V."/>
            <person name="Jahn K."/>
            <person name="Jamilloux V."/>
            <person name="Joet T."/>
            <person name="Labadie K."/>
            <person name="Lan T."/>
            <person name="Leclercq J."/>
            <person name="Lepelley M."/>
            <person name="Leroy T."/>
            <person name="Li L.T."/>
            <person name="Librado P."/>
            <person name="Lopez L."/>
            <person name="Munoz A."/>
            <person name="Noel B."/>
            <person name="Pallavicini A."/>
            <person name="Perrotta G."/>
            <person name="Poncet V."/>
            <person name="Pot D."/>
            <person name="Priyono X."/>
            <person name="Rigoreau M."/>
            <person name="Rouard M."/>
            <person name="Rozas J."/>
            <person name="Tranchant-Dubreuil C."/>
            <person name="VanBuren R."/>
            <person name="Zhang Q."/>
            <person name="Andrade A.C."/>
            <person name="Argout X."/>
            <person name="Bertrand B."/>
            <person name="de Kochko A."/>
            <person name="Graziosi G."/>
            <person name="Henry R.J."/>
            <person name="Jayarama X."/>
            <person name="Ming R."/>
            <person name="Nagai C."/>
            <person name="Rounsley S."/>
            <person name="Sankoff D."/>
            <person name="Giuliano G."/>
            <person name="Albert V.A."/>
            <person name="Wincker P."/>
            <person name="Lashermes P."/>
        </authorList>
    </citation>
    <scope>NUCLEOTIDE SEQUENCE [LARGE SCALE GENOMIC DNA]</scope>
    <source>
        <strain evidence="2">cv. DH200-94</strain>
    </source>
</reference>
<name>A0A068U1M3_COFCA</name>
<dbReference type="PANTHER" id="PTHR35304:SF3">
    <property type="entry name" value="CATHEPSIN PROPEPTIDE INHIBITOR DOMAIN-CONTAINING PROTEIN"/>
    <property type="match status" value="1"/>
</dbReference>
<dbReference type="Gramene" id="CDP02421">
    <property type="protein sequence ID" value="CDP02421"/>
    <property type="gene ID" value="GSCOC_T00039792001"/>
</dbReference>
<dbReference type="InParanoid" id="A0A068U1M3"/>
<dbReference type="PANTHER" id="PTHR35304">
    <property type="entry name" value="OS05G0120300 PROTEIN-RELATED"/>
    <property type="match status" value="1"/>
</dbReference>
<accession>A0A068U1M3</accession>
<organism evidence="1 2">
    <name type="scientific">Coffea canephora</name>
    <name type="common">Robusta coffee</name>
    <dbReference type="NCBI Taxonomy" id="49390"/>
    <lineage>
        <taxon>Eukaryota</taxon>
        <taxon>Viridiplantae</taxon>
        <taxon>Streptophyta</taxon>
        <taxon>Embryophyta</taxon>
        <taxon>Tracheophyta</taxon>
        <taxon>Spermatophyta</taxon>
        <taxon>Magnoliopsida</taxon>
        <taxon>eudicotyledons</taxon>
        <taxon>Gunneridae</taxon>
        <taxon>Pentapetalae</taxon>
        <taxon>asterids</taxon>
        <taxon>lamiids</taxon>
        <taxon>Gentianales</taxon>
        <taxon>Rubiaceae</taxon>
        <taxon>Ixoroideae</taxon>
        <taxon>Gardenieae complex</taxon>
        <taxon>Bertiereae - Coffeeae clade</taxon>
        <taxon>Coffeeae</taxon>
        <taxon>Coffea</taxon>
    </lineage>
</organism>
<dbReference type="Proteomes" id="UP000295252">
    <property type="component" value="Chromosome IX"/>
</dbReference>
<evidence type="ECO:0000313" key="2">
    <source>
        <dbReference type="Proteomes" id="UP000295252"/>
    </source>
</evidence>
<gene>
    <name evidence="1" type="ORF">GSCOC_T00039792001</name>
</gene>
<keyword evidence="2" id="KW-1185">Reference proteome</keyword>
<dbReference type="EMBL" id="HG739092">
    <property type="protein sequence ID" value="CDP02421.1"/>
    <property type="molecule type" value="Genomic_DNA"/>
</dbReference>